<dbReference type="GeneID" id="111436801"/>
<keyword evidence="3" id="KW-1185">Reference proteome</keyword>
<dbReference type="PANTHER" id="PTHR33232">
    <property type="entry name" value="PROTEIN SIEVE ELEMENT OCCLUSION B-LIKE"/>
    <property type="match status" value="1"/>
</dbReference>
<dbReference type="RefSeq" id="XP_022930312.1">
    <property type="nucleotide sequence ID" value="XM_023074544.1"/>
</dbReference>
<feature type="domain" description="Sieve element occlusion C-terminal" evidence="2">
    <location>
        <begin position="555"/>
        <end position="687"/>
    </location>
</feature>
<dbReference type="Pfam" id="PF14577">
    <property type="entry name" value="SEO_C"/>
    <property type="match status" value="1"/>
</dbReference>
<evidence type="ECO:0000313" key="4">
    <source>
        <dbReference type="RefSeq" id="XP_022930312.1"/>
    </source>
</evidence>
<dbReference type="Pfam" id="PF14576">
    <property type="entry name" value="SEO_N"/>
    <property type="match status" value="1"/>
</dbReference>
<dbReference type="KEGG" id="cmos:111436801"/>
<evidence type="ECO:0000259" key="1">
    <source>
        <dbReference type="Pfam" id="PF14576"/>
    </source>
</evidence>
<dbReference type="Proteomes" id="UP000504609">
    <property type="component" value="Unplaced"/>
</dbReference>
<reference evidence="4" key="1">
    <citation type="submission" date="2025-08" db="UniProtKB">
        <authorList>
            <consortium name="RefSeq"/>
        </authorList>
    </citation>
    <scope>IDENTIFICATION</scope>
    <source>
        <tissue evidence="4">Young leaves</tissue>
    </source>
</reference>
<dbReference type="GO" id="GO:0010088">
    <property type="term" value="P:phloem development"/>
    <property type="evidence" value="ECO:0007669"/>
    <property type="project" value="InterPro"/>
</dbReference>
<organism evidence="3 4">
    <name type="scientific">Cucurbita moschata</name>
    <name type="common">Winter crookneck squash</name>
    <name type="synonym">Cucurbita pepo var. moschata</name>
    <dbReference type="NCBI Taxonomy" id="3662"/>
    <lineage>
        <taxon>Eukaryota</taxon>
        <taxon>Viridiplantae</taxon>
        <taxon>Streptophyta</taxon>
        <taxon>Embryophyta</taxon>
        <taxon>Tracheophyta</taxon>
        <taxon>Spermatophyta</taxon>
        <taxon>Magnoliopsida</taxon>
        <taxon>eudicotyledons</taxon>
        <taxon>Gunneridae</taxon>
        <taxon>Pentapetalae</taxon>
        <taxon>rosids</taxon>
        <taxon>fabids</taxon>
        <taxon>Cucurbitales</taxon>
        <taxon>Cucurbitaceae</taxon>
        <taxon>Cucurbiteae</taxon>
        <taxon>Cucurbita</taxon>
    </lineage>
</organism>
<dbReference type="PANTHER" id="PTHR33232:SF18">
    <property type="entry name" value="PROTEIN SIEVE ELEMENT OCCLUSION B-LIKE"/>
    <property type="match status" value="1"/>
</dbReference>
<dbReference type="AlphaFoldDB" id="A0A6J1EQ44"/>
<evidence type="ECO:0000259" key="2">
    <source>
        <dbReference type="Pfam" id="PF14577"/>
    </source>
</evidence>
<dbReference type="InterPro" id="IPR039299">
    <property type="entry name" value="SEOA"/>
</dbReference>
<name>A0A6J1EQ44_CUCMO</name>
<protein>
    <submittedName>
        <fullName evidence="4">Protein SIEVE ELEMENT OCCLUSION B-like</fullName>
    </submittedName>
</protein>
<evidence type="ECO:0000313" key="3">
    <source>
        <dbReference type="Proteomes" id="UP000504609"/>
    </source>
</evidence>
<dbReference type="InterPro" id="IPR027942">
    <property type="entry name" value="SEO_N"/>
</dbReference>
<proteinExistence type="predicted"/>
<sequence length="693" mass="79393">MCASFAPRPKISVVPLALALMQKTDKEQTNLKHLSDDVIMNHLFTKHGDDETIKIDLNDYISFIENVIKSSDQISAASHWAQGSKVHVELSDDSFTYLSSIEPPVCTLHDISKQMGCKAAGIDIAHKTTLDILSKLTKYSWEAKAVLIFAAFAMNYGALWHLDNYSRSDPLAKSLAMIKRVGSLRKELDSVQYGQVFFGPNSLIYSCLKAIKYMNEFKNLSKYDIKEVPELSAALRRIPLVSYWIVHALVASSIDLHCYLSGTEGQTHKYLNELSEKKRSILVTLEKHHQFIQKQQEEVELYRWLVDQTDHFPIDITLFLSKLIHGKHKARPLINCSTRLEEYIEDFLKEKNLILIVSKRLDVSKEDLDSLNVVYNEVKKGNKHEIVWVPVISDPPAEGDEEAYEALISKMKWYAVPFDTKVAGLRFLEEKWEVREDLLIVVLNTQSKIEFPNAVHLTRIWEKEAIPFTYERANALLKRSWIDSTVVKFTDQPRLNSLAMINKERTMIFYGGHNQGWIKRFEDTAEAIKRDLMLREEGITFELVPLGLNQKGEPDPTIMSRFWTAQRSFFILKHQLQGSTATEDISRLISYENEKGWAIVTKGQTVVMVGGGDLIVKALEEFQTWKKNLRRVGFSGSFKDYFDELTSKSLECTHVNIMGYSGWIPLTVMCPVCRRYMGSGIRFTCCHGRPNVL</sequence>
<accession>A0A6J1EQ44</accession>
<feature type="domain" description="Sieve element occlusion N-terminal" evidence="1">
    <location>
        <begin position="35"/>
        <end position="305"/>
    </location>
</feature>
<gene>
    <name evidence="4" type="primary">LOC111436801</name>
</gene>
<dbReference type="InterPro" id="IPR027944">
    <property type="entry name" value="SEO_C"/>
</dbReference>